<evidence type="ECO:0000256" key="12">
    <source>
        <dbReference type="ARBA" id="ARBA00023212"/>
    </source>
</evidence>
<sequence>MDMDDNLTPLQRSVLEKYNQLSQSLHSLDKSLRLLNKSNDESKSTKRVSPEEILQEMREVEVKIALIGTLLKGSVYSLILQKKNELNLLSADSNMSSTSQ</sequence>
<evidence type="ECO:0000256" key="4">
    <source>
        <dbReference type="ARBA" id="ARBA00006277"/>
    </source>
</evidence>
<keyword evidence="7" id="KW-0132">Cell division</keyword>
<evidence type="ECO:0000256" key="9">
    <source>
        <dbReference type="ARBA" id="ARBA00022776"/>
    </source>
</evidence>
<name>H2AND4_KAZAF</name>
<dbReference type="GO" id="GO:0072686">
    <property type="term" value="C:mitotic spindle"/>
    <property type="evidence" value="ECO:0007669"/>
    <property type="project" value="InterPro"/>
</dbReference>
<keyword evidence="19" id="KW-1185">Reference proteome</keyword>
<dbReference type="GO" id="GO:0042729">
    <property type="term" value="C:DASH complex"/>
    <property type="evidence" value="ECO:0007669"/>
    <property type="project" value="EnsemblFungi"/>
</dbReference>
<dbReference type="GO" id="GO:0051301">
    <property type="term" value="P:cell division"/>
    <property type="evidence" value="ECO:0007669"/>
    <property type="project" value="UniProtKB-KW"/>
</dbReference>
<dbReference type="GO" id="GO:0051987">
    <property type="term" value="P:positive regulation of attachment of spindle microtubules to kinetochore"/>
    <property type="evidence" value="ECO:0007669"/>
    <property type="project" value="EnsemblFungi"/>
</dbReference>
<evidence type="ECO:0000256" key="16">
    <source>
        <dbReference type="ARBA" id="ARBA00044179"/>
    </source>
</evidence>
<evidence type="ECO:0000256" key="17">
    <source>
        <dbReference type="ARBA" id="ARBA00044305"/>
    </source>
</evidence>
<evidence type="ECO:0000256" key="5">
    <source>
        <dbReference type="ARBA" id="ARBA00022454"/>
    </source>
</evidence>
<dbReference type="AlphaFoldDB" id="H2AND4"/>
<evidence type="ECO:0000256" key="2">
    <source>
        <dbReference type="ARBA" id="ARBA00004186"/>
    </source>
</evidence>
<evidence type="ECO:0000256" key="7">
    <source>
        <dbReference type="ARBA" id="ARBA00022618"/>
    </source>
</evidence>
<dbReference type="GeneID" id="13886092"/>
<dbReference type="InterPro" id="IPR013965">
    <property type="entry name" value="DASH_Dad3"/>
</dbReference>
<keyword evidence="12" id="KW-0206">Cytoskeleton</keyword>
<evidence type="ECO:0000256" key="1">
    <source>
        <dbReference type="ARBA" id="ARBA00004123"/>
    </source>
</evidence>
<dbReference type="GO" id="GO:1990976">
    <property type="term" value="P:protein transport along microtubule to mitotic spindle pole body"/>
    <property type="evidence" value="ECO:0007669"/>
    <property type="project" value="EnsemblFungi"/>
</dbReference>
<dbReference type="HOGENOM" id="CLU_118180_2_1_1"/>
<comment type="similarity">
    <text evidence="4">Belongs to the DASH complex DAD3 family.</text>
</comment>
<keyword evidence="14" id="KW-0131">Cell cycle</keyword>
<dbReference type="OrthoDB" id="2443965at2759"/>
<keyword evidence="15" id="KW-0137">Centromere</keyword>
<dbReference type="Proteomes" id="UP000005220">
    <property type="component" value="Chromosome 1"/>
</dbReference>
<dbReference type="KEGG" id="kaf:KAFR_0A04490"/>
<dbReference type="GO" id="GO:0031116">
    <property type="term" value="P:positive regulation of microtubule polymerization"/>
    <property type="evidence" value="ECO:0007669"/>
    <property type="project" value="EnsemblFungi"/>
</dbReference>
<dbReference type="FunCoup" id="H2AND4">
    <property type="interactions" value="21"/>
</dbReference>
<keyword evidence="13" id="KW-0539">Nucleus</keyword>
<reference evidence="18 19" key="1">
    <citation type="journal article" date="2011" name="Proc. Natl. Acad. Sci. U.S.A.">
        <title>Evolutionary erosion of yeast sex chromosomes by mating-type switching accidents.</title>
        <authorList>
            <person name="Gordon J.L."/>
            <person name="Armisen D."/>
            <person name="Proux-Wera E."/>
            <person name="Oheigeartaigh S.S."/>
            <person name="Byrne K.P."/>
            <person name="Wolfe K.H."/>
        </authorList>
    </citation>
    <scope>NUCLEOTIDE SEQUENCE [LARGE SCALE GENOMIC DNA]</scope>
    <source>
        <strain evidence="19">ATCC 22294 / BCRC 22015 / CBS 2517 / CECT 1963 / NBRC 1671 / NRRL Y-8276</strain>
    </source>
</reference>
<dbReference type="InParanoid" id="H2AND4"/>
<evidence type="ECO:0000256" key="14">
    <source>
        <dbReference type="ARBA" id="ARBA00023306"/>
    </source>
</evidence>
<keyword evidence="10" id="KW-0159">Chromosome partition</keyword>
<evidence type="ECO:0000256" key="13">
    <source>
        <dbReference type="ARBA" id="ARBA00023242"/>
    </source>
</evidence>
<keyword evidence="5" id="KW-0158">Chromosome</keyword>
<keyword evidence="8" id="KW-0493">Microtubule</keyword>
<evidence type="ECO:0000256" key="11">
    <source>
        <dbReference type="ARBA" id="ARBA00022838"/>
    </source>
</evidence>
<dbReference type="PANTHER" id="PTHR28017:SF1">
    <property type="entry name" value="DASH COMPLEX SUBUNIT DAD3"/>
    <property type="match status" value="1"/>
</dbReference>
<dbReference type="GO" id="GO:1990758">
    <property type="term" value="P:mitotic sister chromatid biorientation"/>
    <property type="evidence" value="ECO:0007669"/>
    <property type="project" value="EnsemblFungi"/>
</dbReference>
<organism evidence="18 19">
    <name type="scientific">Kazachstania africana (strain ATCC 22294 / BCRC 22015 / CBS 2517 / CECT 1963 / NBRC 1671 / NRRL Y-8276)</name>
    <name type="common">Yeast</name>
    <name type="synonym">Kluyveromyces africanus</name>
    <dbReference type="NCBI Taxonomy" id="1071382"/>
    <lineage>
        <taxon>Eukaryota</taxon>
        <taxon>Fungi</taxon>
        <taxon>Dikarya</taxon>
        <taxon>Ascomycota</taxon>
        <taxon>Saccharomycotina</taxon>
        <taxon>Saccharomycetes</taxon>
        <taxon>Saccharomycetales</taxon>
        <taxon>Saccharomycetaceae</taxon>
        <taxon>Kazachstania</taxon>
    </lineage>
</organism>
<evidence type="ECO:0000313" key="18">
    <source>
        <dbReference type="EMBL" id="CCF55884.1"/>
    </source>
</evidence>
<dbReference type="GO" id="GO:0005874">
    <property type="term" value="C:microtubule"/>
    <property type="evidence" value="ECO:0007669"/>
    <property type="project" value="UniProtKB-KW"/>
</dbReference>
<comment type="subcellular location">
    <subcellularLocation>
        <location evidence="3">Chromosome</location>
        <location evidence="3">Centromere</location>
        <location evidence="3">Kinetochore</location>
    </subcellularLocation>
    <subcellularLocation>
        <location evidence="2">Cytoplasm</location>
        <location evidence="2">Cytoskeleton</location>
        <location evidence="2">Spindle</location>
    </subcellularLocation>
    <subcellularLocation>
        <location evidence="1">Nucleus</location>
    </subcellularLocation>
</comment>
<evidence type="ECO:0000256" key="10">
    <source>
        <dbReference type="ARBA" id="ARBA00022829"/>
    </source>
</evidence>
<gene>
    <name evidence="18" type="primary">KAFR0A04490</name>
    <name evidence="18" type="ORF">KAFR_0A04490</name>
</gene>
<evidence type="ECO:0000313" key="19">
    <source>
        <dbReference type="Proteomes" id="UP000005220"/>
    </source>
</evidence>
<dbReference type="PANTHER" id="PTHR28017">
    <property type="entry name" value="DASH COMPLEX SUBUNIT DAD3"/>
    <property type="match status" value="1"/>
</dbReference>
<dbReference type="STRING" id="1071382.H2AND4"/>
<keyword evidence="11" id="KW-0995">Kinetochore</keyword>
<evidence type="ECO:0000256" key="15">
    <source>
        <dbReference type="ARBA" id="ARBA00023328"/>
    </source>
</evidence>
<dbReference type="GO" id="GO:0051010">
    <property type="term" value="F:microtubule plus-end binding"/>
    <property type="evidence" value="ECO:0007669"/>
    <property type="project" value="EnsemblFungi"/>
</dbReference>
<dbReference type="Pfam" id="PF08656">
    <property type="entry name" value="DASH_Dad3"/>
    <property type="match status" value="1"/>
</dbReference>
<dbReference type="eggNOG" id="ENOG502S7SV">
    <property type="taxonomic scope" value="Eukaryota"/>
</dbReference>
<evidence type="ECO:0000256" key="8">
    <source>
        <dbReference type="ARBA" id="ARBA00022701"/>
    </source>
</evidence>
<evidence type="ECO:0000256" key="3">
    <source>
        <dbReference type="ARBA" id="ARBA00004629"/>
    </source>
</evidence>
<accession>H2AND4</accession>
<evidence type="ECO:0000256" key="6">
    <source>
        <dbReference type="ARBA" id="ARBA00022490"/>
    </source>
</evidence>
<dbReference type="RefSeq" id="XP_003955019.1">
    <property type="nucleotide sequence ID" value="XM_003954970.1"/>
</dbReference>
<protein>
    <recommendedName>
        <fullName evidence="16">DASH complex subunit DAD3</fullName>
    </recommendedName>
    <alternativeName>
        <fullName evidence="17">Outer kinetochore protein DAD3</fullName>
    </alternativeName>
</protein>
<proteinExistence type="inferred from homology"/>
<keyword evidence="6" id="KW-0963">Cytoplasm</keyword>
<dbReference type="EMBL" id="HE650821">
    <property type="protein sequence ID" value="CCF55884.1"/>
    <property type="molecule type" value="Genomic_DNA"/>
</dbReference>
<keyword evidence="9" id="KW-0498">Mitosis</keyword>